<evidence type="ECO:0000313" key="2">
    <source>
        <dbReference type="EMBL" id="TWP49653.1"/>
    </source>
</evidence>
<accession>A0A563EQG4</accession>
<reference evidence="2 3" key="1">
    <citation type="submission" date="2019-07" db="EMBL/GenBank/DDBJ databases">
        <title>Lentzea xizangensis sp. nov., isolated from Qinghai-Tibetan Plateau Soils.</title>
        <authorList>
            <person name="Huang J."/>
        </authorList>
    </citation>
    <scope>NUCLEOTIDE SEQUENCE [LARGE SCALE GENOMIC DNA]</scope>
    <source>
        <strain evidence="2 3">FXJ1.1311</strain>
    </source>
</reference>
<dbReference type="GO" id="GO:0016874">
    <property type="term" value="F:ligase activity"/>
    <property type="evidence" value="ECO:0007669"/>
    <property type="project" value="UniProtKB-KW"/>
</dbReference>
<comment type="caution">
    <text evidence="2">The sequence shown here is derived from an EMBL/GenBank/DDBJ whole genome shotgun (WGS) entry which is preliminary data.</text>
</comment>
<evidence type="ECO:0000259" key="1">
    <source>
        <dbReference type="Pfam" id="PF21686"/>
    </source>
</evidence>
<sequence>MVKVEDRLLKLTNLDKVLYPELGFTKGEVIDYYTRISAVMLPHLKDRPVTLRRYPNGVDGTSFYEKNVPQHAPDWVRTVRIETPGSSRGNDYADFVMVDDLPTLVWLANLAALELHVPQWTSGPRGGRRDPDLLVFDLDPGAPATVVECSRVAVRLRAALEDDGVDAWAKTSGSKGMQVYASAPVGDTSAYAKELAQRLAKETPREVVSTMAKAARTGKVFIDWSQNSQAKTTVAPYSLRARERPSVSTPVTWDEVEECRSPDDLVFLADEVLDRVNSLGDLFGA</sequence>
<name>A0A563EQG4_9PSEU</name>
<dbReference type="InterPro" id="IPR033649">
    <property type="entry name" value="MtLigD_Pol-like"/>
</dbReference>
<dbReference type="Gene3D" id="3.90.920.10">
    <property type="entry name" value="DNA primase, PRIM domain"/>
    <property type="match status" value="1"/>
</dbReference>
<keyword evidence="2" id="KW-0436">Ligase</keyword>
<dbReference type="RefSeq" id="WP_146354686.1">
    <property type="nucleotide sequence ID" value="NZ_VOBR01000015.1"/>
</dbReference>
<dbReference type="Pfam" id="PF21686">
    <property type="entry name" value="LigD_Prim-Pol"/>
    <property type="match status" value="1"/>
</dbReference>
<dbReference type="EMBL" id="VOBR01000015">
    <property type="protein sequence ID" value="TWP49653.1"/>
    <property type="molecule type" value="Genomic_DNA"/>
</dbReference>
<dbReference type="PANTHER" id="PTHR42705">
    <property type="entry name" value="BIFUNCTIONAL NON-HOMOLOGOUS END JOINING PROTEIN LIGD"/>
    <property type="match status" value="1"/>
</dbReference>
<protein>
    <submittedName>
        <fullName evidence="2">ATP-dependent DNA ligase</fullName>
    </submittedName>
</protein>
<dbReference type="PANTHER" id="PTHR42705:SF2">
    <property type="entry name" value="BIFUNCTIONAL NON-HOMOLOGOUS END JOINING PROTEIN LIGD"/>
    <property type="match status" value="1"/>
</dbReference>
<dbReference type="CDD" id="cd04863">
    <property type="entry name" value="MtLigD_Pol_like"/>
    <property type="match status" value="1"/>
</dbReference>
<dbReference type="InterPro" id="IPR052171">
    <property type="entry name" value="NHEJ_LigD"/>
</dbReference>
<dbReference type="AlphaFoldDB" id="A0A563EQG4"/>
<proteinExistence type="predicted"/>
<organism evidence="2 3">
    <name type="scientific">Lentzea tibetensis</name>
    <dbReference type="NCBI Taxonomy" id="2591470"/>
    <lineage>
        <taxon>Bacteria</taxon>
        <taxon>Bacillati</taxon>
        <taxon>Actinomycetota</taxon>
        <taxon>Actinomycetes</taxon>
        <taxon>Pseudonocardiales</taxon>
        <taxon>Pseudonocardiaceae</taxon>
        <taxon>Lentzea</taxon>
    </lineage>
</organism>
<feature type="domain" description="DNA ligase D polymerase" evidence="1">
    <location>
        <begin position="25"/>
        <end position="283"/>
    </location>
</feature>
<gene>
    <name evidence="2" type="ORF">FKR81_23960</name>
</gene>
<evidence type="ECO:0000313" key="3">
    <source>
        <dbReference type="Proteomes" id="UP000316639"/>
    </source>
</evidence>
<keyword evidence="3" id="KW-1185">Reference proteome</keyword>
<dbReference type="Proteomes" id="UP000316639">
    <property type="component" value="Unassembled WGS sequence"/>
</dbReference>
<dbReference type="InterPro" id="IPR014145">
    <property type="entry name" value="LigD_pol_dom"/>
</dbReference>
<dbReference type="OrthoDB" id="9802472at2"/>
<dbReference type="NCBIfam" id="TIGR02778">
    <property type="entry name" value="ligD_pol"/>
    <property type="match status" value="1"/>
</dbReference>